<evidence type="ECO:0000256" key="1">
    <source>
        <dbReference type="ARBA" id="ARBA00023016"/>
    </source>
</evidence>
<dbReference type="AlphaFoldDB" id="A0AA40DLY1"/>
<dbReference type="GeneID" id="85331031"/>
<dbReference type="Gene3D" id="2.60.40.790">
    <property type="match status" value="1"/>
</dbReference>
<evidence type="ECO:0000313" key="7">
    <source>
        <dbReference type="Proteomes" id="UP001172101"/>
    </source>
</evidence>
<protein>
    <submittedName>
        <fullName evidence="6">Hsp20-like protein</fullName>
    </submittedName>
</protein>
<evidence type="ECO:0000256" key="2">
    <source>
        <dbReference type="PROSITE-ProRule" id="PRU00285"/>
    </source>
</evidence>
<dbReference type="Pfam" id="PF00011">
    <property type="entry name" value="HSP20"/>
    <property type="match status" value="1"/>
</dbReference>
<proteinExistence type="inferred from homology"/>
<dbReference type="InterPro" id="IPR002068">
    <property type="entry name" value="A-crystallin/Hsp20_dom"/>
</dbReference>
<comment type="caution">
    <text evidence="6">The sequence shown here is derived from an EMBL/GenBank/DDBJ whole genome shotgun (WGS) entry which is preliminary data.</text>
</comment>
<dbReference type="Proteomes" id="UP001172101">
    <property type="component" value="Unassembled WGS sequence"/>
</dbReference>
<name>A0AA40DLY1_9PEZI</name>
<keyword evidence="1" id="KW-0346">Stress response</keyword>
<evidence type="ECO:0000256" key="4">
    <source>
        <dbReference type="SAM" id="MobiDB-lite"/>
    </source>
</evidence>
<dbReference type="CDD" id="cd06464">
    <property type="entry name" value="ACD_sHsps-like"/>
    <property type="match status" value="1"/>
</dbReference>
<dbReference type="RefSeq" id="XP_060291180.1">
    <property type="nucleotide sequence ID" value="XM_060447761.1"/>
</dbReference>
<comment type="similarity">
    <text evidence="2 3">Belongs to the small heat shock protein (HSP20) family.</text>
</comment>
<gene>
    <name evidence="6" type="ORF">B0T26DRAFT_862034</name>
</gene>
<feature type="region of interest" description="Disordered" evidence="4">
    <location>
        <begin position="96"/>
        <end position="154"/>
    </location>
</feature>
<dbReference type="PROSITE" id="PS01031">
    <property type="entry name" value="SHSP"/>
    <property type="match status" value="1"/>
</dbReference>
<reference evidence="6" key="1">
    <citation type="submission" date="2023-06" db="EMBL/GenBank/DDBJ databases">
        <title>Genome-scale phylogeny and comparative genomics of the fungal order Sordariales.</title>
        <authorList>
            <consortium name="Lawrence Berkeley National Laboratory"/>
            <person name="Hensen N."/>
            <person name="Bonometti L."/>
            <person name="Westerberg I."/>
            <person name="Brannstrom I.O."/>
            <person name="Guillou S."/>
            <person name="Cros-Aarteil S."/>
            <person name="Calhoun S."/>
            <person name="Haridas S."/>
            <person name="Kuo A."/>
            <person name="Mondo S."/>
            <person name="Pangilinan J."/>
            <person name="Riley R."/>
            <person name="LaButti K."/>
            <person name="Andreopoulos B."/>
            <person name="Lipzen A."/>
            <person name="Chen C."/>
            <person name="Yanf M."/>
            <person name="Daum C."/>
            <person name="Ng V."/>
            <person name="Clum A."/>
            <person name="Steindorff A."/>
            <person name="Ohm R."/>
            <person name="Martin F."/>
            <person name="Silar P."/>
            <person name="Natvig D."/>
            <person name="Lalanne C."/>
            <person name="Gautier V."/>
            <person name="Ament-velasquez S.L."/>
            <person name="Kruys A."/>
            <person name="Hutchinson M.I."/>
            <person name="Powell A.J."/>
            <person name="Barry K."/>
            <person name="Miller A.N."/>
            <person name="Grigoriev I.V."/>
            <person name="Debuchy R."/>
            <person name="Gladieux P."/>
            <person name="Thoren M.H."/>
            <person name="Johannesson H."/>
        </authorList>
    </citation>
    <scope>NUCLEOTIDE SEQUENCE</scope>
    <source>
        <strain evidence="6">SMH2392-1A</strain>
    </source>
</reference>
<keyword evidence="7" id="KW-1185">Reference proteome</keyword>
<sequence length="215" mass="24053">MMSFLSSPLYSAPSEPTFTPLFRLLNDFDTYSREVQGDQQGSAASGRRSKVVTFKPKFDVRETEKTYELHGELPGIERENLTIEFTDPQTIVVRGRVERTYENKPEEHSGANTADDYDNHSVTSHKATVEDDPEETHSTTSPETQVDKTAGAEVQKAAPGHKYWVYERSIGEFSRTFSFPGRVDQEAVSAGLNNGILTVSVPKAKKHEARRIAIN</sequence>
<dbReference type="InterPro" id="IPR031107">
    <property type="entry name" value="Small_HSP"/>
</dbReference>
<evidence type="ECO:0000313" key="6">
    <source>
        <dbReference type="EMBL" id="KAK0706086.1"/>
    </source>
</evidence>
<dbReference type="EMBL" id="JAUIRO010000007">
    <property type="protein sequence ID" value="KAK0706086.1"/>
    <property type="molecule type" value="Genomic_DNA"/>
</dbReference>
<dbReference type="InterPro" id="IPR008978">
    <property type="entry name" value="HSP20-like_chaperone"/>
</dbReference>
<dbReference type="SUPFAM" id="SSF49764">
    <property type="entry name" value="HSP20-like chaperones"/>
    <property type="match status" value="1"/>
</dbReference>
<organism evidence="6 7">
    <name type="scientific">Lasiosphaeria miniovina</name>
    <dbReference type="NCBI Taxonomy" id="1954250"/>
    <lineage>
        <taxon>Eukaryota</taxon>
        <taxon>Fungi</taxon>
        <taxon>Dikarya</taxon>
        <taxon>Ascomycota</taxon>
        <taxon>Pezizomycotina</taxon>
        <taxon>Sordariomycetes</taxon>
        <taxon>Sordariomycetidae</taxon>
        <taxon>Sordariales</taxon>
        <taxon>Lasiosphaeriaceae</taxon>
        <taxon>Lasiosphaeria</taxon>
    </lineage>
</organism>
<evidence type="ECO:0000256" key="3">
    <source>
        <dbReference type="RuleBase" id="RU003616"/>
    </source>
</evidence>
<feature type="domain" description="SHSP" evidence="5">
    <location>
        <begin position="49"/>
        <end position="215"/>
    </location>
</feature>
<accession>A0AA40DLY1</accession>
<dbReference type="PANTHER" id="PTHR11527">
    <property type="entry name" value="HEAT-SHOCK PROTEIN 20 FAMILY MEMBER"/>
    <property type="match status" value="1"/>
</dbReference>
<evidence type="ECO:0000259" key="5">
    <source>
        <dbReference type="PROSITE" id="PS01031"/>
    </source>
</evidence>
<feature type="compositionally biased region" description="Basic and acidic residues" evidence="4">
    <location>
        <begin position="96"/>
        <end position="109"/>
    </location>
</feature>